<dbReference type="InterPro" id="IPR058922">
    <property type="entry name" value="WHD_DRP"/>
</dbReference>
<evidence type="ECO:0000313" key="10">
    <source>
        <dbReference type="EMBL" id="RZC19115.1"/>
    </source>
</evidence>
<dbReference type="EMBL" id="QZWG01000003">
    <property type="protein sequence ID" value="RZC19115.1"/>
    <property type="molecule type" value="Genomic_DNA"/>
</dbReference>
<dbReference type="Gene3D" id="1.20.5.4130">
    <property type="match status" value="1"/>
</dbReference>
<evidence type="ECO:0000256" key="2">
    <source>
        <dbReference type="ARBA" id="ARBA00022737"/>
    </source>
</evidence>
<dbReference type="GO" id="GO:0043531">
    <property type="term" value="F:ADP binding"/>
    <property type="evidence" value="ECO:0007669"/>
    <property type="project" value="InterPro"/>
</dbReference>
<keyword evidence="11" id="KW-1185">Reference proteome</keyword>
<keyword evidence="1" id="KW-0433">Leucine-rich repeat</keyword>
<dbReference type="InterPro" id="IPR027417">
    <property type="entry name" value="P-loop_NTPase"/>
</dbReference>
<name>A0A445L7H7_GLYSO</name>
<dbReference type="FunFam" id="1.10.10.10:FF:000322">
    <property type="entry name" value="Probable disease resistance protein At1g63360"/>
    <property type="match status" value="1"/>
</dbReference>
<dbReference type="Gene3D" id="1.10.10.10">
    <property type="entry name" value="Winged helix-like DNA-binding domain superfamily/Winged helix DNA-binding domain"/>
    <property type="match status" value="1"/>
</dbReference>
<dbReference type="InterPro" id="IPR041118">
    <property type="entry name" value="Rx_N"/>
</dbReference>
<dbReference type="PRINTS" id="PR00364">
    <property type="entry name" value="DISEASERSIST"/>
</dbReference>
<dbReference type="Gene3D" id="3.80.10.10">
    <property type="entry name" value="Ribonuclease Inhibitor"/>
    <property type="match status" value="2"/>
</dbReference>
<evidence type="ECO:0000313" key="11">
    <source>
        <dbReference type="Proteomes" id="UP000289340"/>
    </source>
</evidence>
<gene>
    <name evidence="10" type="ORF">D0Y65_006087</name>
</gene>
<reference evidence="10 11" key="1">
    <citation type="submission" date="2018-09" db="EMBL/GenBank/DDBJ databases">
        <title>A high-quality reference genome of wild soybean provides a powerful tool to mine soybean genomes.</title>
        <authorList>
            <person name="Xie M."/>
            <person name="Chung C.Y.L."/>
            <person name="Li M.-W."/>
            <person name="Wong F.-L."/>
            <person name="Chan T.-F."/>
            <person name="Lam H.-M."/>
        </authorList>
    </citation>
    <scope>NUCLEOTIDE SEQUENCE [LARGE SCALE GENOMIC DNA]</scope>
    <source>
        <strain evidence="11">cv. W05</strain>
        <tissue evidence="10">Hypocotyl of etiolated seedlings</tissue>
    </source>
</reference>
<feature type="domain" description="Disease resistance protein winged helix" evidence="8">
    <location>
        <begin position="424"/>
        <end position="493"/>
    </location>
</feature>
<evidence type="ECO:0000259" key="7">
    <source>
        <dbReference type="Pfam" id="PF18052"/>
    </source>
</evidence>
<comment type="caution">
    <text evidence="10">The sequence shown here is derived from an EMBL/GenBank/DDBJ whole genome shotgun (WGS) entry which is preliminary data.</text>
</comment>
<dbReference type="InterPro" id="IPR036388">
    <property type="entry name" value="WH-like_DNA-bd_sf"/>
</dbReference>
<dbReference type="Gene3D" id="1.10.8.430">
    <property type="entry name" value="Helical domain of apoptotic protease-activating factors"/>
    <property type="match status" value="1"/>
</dbReference>
<feature type="domain" description="NB-ARC" evidence="6">
    <location>
        <begin position="166"/>
        <end position="336"/>
    </location>
</feature>
<dbReference type="InterPro" id="IPR002182">
    <property type="entry name" value="NB-ARC"/>
</dbReference>
<evidence type="ECO:0000259" key="8">
    <source>
        <dbReference type="Pfam" id="PF23559"/>
    </source>
</evidence>
<dbReference type="Pfam" id="PF23559">
    <property type="entry name" value="WHD_DRP"/>
    <property type="match status" value="1"/>
</dbReference>
<feature type="non-terminal residue" evidence="10">
    <location>
        <position position="1"/>
    </location>
</feature>
<dbReference type="GO" id="GO:0006952">
    <property type="term" value="P:defense response"/>
    <property type="evidence" value="ECO:0007669"/>
    <property type="project" value="UniProtKB-KW"/>
</dbReference>
<dbReference type="Proteomes" id="UP000289340">
    <property type="component" value="Chromosome 3"/>
</dbReference>
<keyword evidence="5" id="KW-0067">ATP-binding</keyword>
<accession>A0A445L7H7</accession>
<evidence type="ECO:0000259" key="9">
    <source>
        <dbReference type="Pfam" id="PF25019"/>
    </source>
</evidence>
<dbReference type="GO" id="GO:0051707">
    <property type="term" value="P:response to other organism"/>
    <property type="evidence" value="ECO:0007669"/>
    <property type="project" value="UniProtKB-ARBA"/>
</dbReference>
<dbReference type="InterPro" id="IPR056789">
    <property type="entry name" value="LRR_R13L1-DRL21"/>
</dbReference>
<dbReference type="Pfam" id="PF25019">
    <property type="entry name" value="LRR_R13L1-DRL21"/>
    <property type="match status" value="1"/>
</dbReference>
<dbReference type="FunFam" id="3.40.50.300:FF:001091">
    <property type="entry name" value="Probable disease resistance protein At1g61300"/>
    <property type="match status" value="1"/>
</dbReference>
<keyword evidence="4" id="KW-0611">Plant defense</keyword>
<feature type="domain" description="R13L1/DRL21-like LRR repeat region" evidence="9">
    <location>
        <begin position="680"/>
        <end position="801"/>
    </location>
</feature>
<dbReference type="SUPFAM" id="SSF52540">
    <property type="entry name" value="P-loop containing nucleoside triphosphate hydrolases"/>
    <property type="match status" value="1"/>
</dbReference>
<dbReference type="Gene3D" id="3.40.50.300">
    <property type="entry name" value="P-loop containing nucleotide triphosphate hydrolases"/>
    <property type="match status" value="1"/>
</dbReference>
<dbReference type="Pfam" id="PF00931">
    <property type="entry name" value="NB-ARC"/>
    <property type="match status" value="1"/>
</dbReference>
<proteinExistence type="predicted"/>
<evidence type="ECO:0000256" key="3">
    <source>
        <dbReference type="ARBA" id="ARBA00022741"/>
    </source>
</evidence>
<dbReference type="InterPro" id="IPR042197">
    <property type="entry name" value="Apaf_helical"/>
</dbReference>
<evidence type="ECO:0000256" key="1">
    <source>
        <dbReference type="ARBA" id="ARBA00022614"/>
    </source>
</evidence>
<dbReference type="GO" id="GO:0005524">
    <property type="term" value="F:ATP binding"/>
    <property type="evidence" value="ECO:0007669"/>
    <property type="project" value="UniProtKB-KW"/>
</dbReference>
<evidence type="ECO:0000256" key="5">
    <source>
        <dbReference type="ARBA" id="ARBA00022840"/>
    </source>
</evidence>
<keyword evidence="2" id="KW-0677">Repeat</keyword>
<dbReference type="SUPFAM" id="SSF52058">
    <property type="entry name" value="L domain-like"/>
    <property type="match status" value="2"/>
</dbReference>
<dbReference type="PANTHER" id="PTHR36766">
    <property type="entry name" value="PLANT BROAD-SPECTRUM MILDEW RESISTANCE PROTEIN RPW8"/>
    <property type="match status" value="1"/>
</dbReference>
<dbReference type="InterPro" id="IPR032675">
    <property type="entry name" value="LRR_dom_sf"/>
</dbReference>
<dbReference type="SMART" id="SM00369">
    <property type="entry name" value="LRR_TYP"/>
    <property type="match status" value="2"/>
</dbReference>
<organism evidence="10 11">
    <name type="scientific">Glycine soja</name>
    <name type="common">Wild soybean</name>
    <dbReference type="NCBI Taxonomy" id="3848"/>
    <lineage>
        <taxon>Eukaryota</taxon>
        <taxon>Viridiplantae</taxon>
        <taxon>Streptophyta</taxon>
        <taxon>Embryophyta</taxon>
        <taxon>Tracheophyta</taxon>
        <taxon>Spermatophyta</taxon>
        <taxon>Magnoliopsida</taxon>
        <taxon>eudicotyledons</taxon>
        <taxon>Gunneridae</taxon>
        <taxon>Pentapetalae</taxon>
        <taxon>rosids</taxon>
        <taxon>fabids</taxon>
        <taxon>Fabales</taxon>
        <taxon>Fabaceae</taxon>
        <taxon>Papilionoideae</taxon>
        <taxon>50 kb inversion clade</taxon>
        <taxon>NPAAA clade</taxon>
        <taxon>indigoferoid/millettioid clade</taxon>
        <taxon>Phaseoleae</taxon>
        <taxon>Glycine</taxon>
        <taxon>Glycine subgen. Soja</taxon>
    </lineage>
</organism>
<dbReference type="PANTHER" id="PTHR36766:SF40">
    <property type="entry name" value="DISEASE RESISTANCE PROTEIN RGA3"/>
    <property type="match status" value="1"/>
</dbReference>
<dbReference type="InterPro" id="IPR003591">
    <property type="entry name" value="Leu-rich_rpt_typical-subtyp"/>
</dbReference>
<keyword evidence="3" id="KW-0547">Nucleotide-binding</keyword>
<dbReference type="Pfam" id="PF18052">
    <property type="entry name" value="Rx_N"/>
    <property type="match status" value="1"/>
</dbReference>
<protein>
    <submittedName>
        <fullName evidence="10">Putative disease resistance RPP13-like protein 1 isoform A</fullName>
    </submittedName>
</protein>
<sequence>IMAELVGGAFLSAFLNVVLDKLATDEVVDFIRGKKVDLNLLENLKSTLRVVGAVLDDAEKKQTKLSSVNQWLIELKDVLYDADDMLDEISTKAATQKKVSKVFSRFIDWKMASKLGKVVGKLDKVLEGMKGLPLQVMAGESNDPWKALPTTSLEDGYGMYGRDTDKEAIMELVKDSSDGVPVSVIAIVGMGGVGKTTLARSVFNDGNLKEMLFDLNAWVCVSDQFDIVKVTKTMIEQITQESCKLNDLNMLQLELMDKLKDKKFLIVLDDVWIEDDDNWSNLTKPLLRGTRGSKILFTTRNENVVNVVPYRIVQVYPLSKLSNEDCWLVLANHAFPLSESSGENRRALEEIGREIVKKCNGLPLAARSLGGMLRREHAIRVWNNTLESDIWKLSESQCKVIPALRISYQYLPPHLKRCFVYCSLYPKDYEFQKNDLILLWMAEDLLKLPNKGKALEIGYEYFDDLVSRSFFQRSSNRTRGNYFVMHDLVHDLALYLGGEFYFRSEELGKETKIGMKTRHLSVTKFSDPISDIEVFNKLQSLRTFLAIDFKDSPFSNENAPCIVVSKLKCLRVLSFCRFTKLDVLPDSIGILIHLRYLNLSRTSIKTLPESLCNLYNLQTLVLSECHNLTRLLTDMQNLVNLCHLHIDDTRIREMPRGMGMLSHLQHLDFFIVGKDKENGIKELGTLSNLHGSLSIKNLENVTRSNEALKARMMDKKHINHLSLGWSNGTDFQTELDVLCKLKPHPGLESLTIRRYHGTIFPDWVGNFSYHNMTCLRLFDCNNCCVLPSLGQLPSLKELYISYLNSVKTVDAGFYNNEDCPSVTPFSSLETLEIKRMCCWELWSIPESDAFPLLKSLTIEDCPKLRGDLPNHLPALETLTITYCELLVSSLPRAPTLKRLEVEGSQVVESMIKAITSIEPTCLQHLKLSHCSSAISFPGGRLPASLKALDISNLKNLELPTQHKHELLESLVLDNSCYFLRSLPLVTFPNLKRLEIRYCKHLKSLLVSGAESFKSLCSLSIYECPNFVSFCKKGLPAPNLTRIEVGHCDKLKSLPDKISSLLPKLEYLQISNCPEIESFPEGGMPPNLRTVWIGYCEKLLSGLAWPSMGMLTDLTVLGPCGGIKSFPKEGLLPPSLTSLKLYYLSNLEMLDCTGLLHLTSLQELTIKGCPLLENMEIVIYCSLGRSSLLCLMQRWIYIGGTLLKGLSQYVQCTEWERTGRKEILHSKLLMQKRKREGGGFICVEADLPGQKEEEARAQSADGRVFKIVPWHHLEHSTSNSLSIQALSHDLTGSDR</sequence>
<evidence type="ECO:0000259" key="6">
    <source>
        <dbReference type="Pfam" id="PF00931"/>
    </source>
</evidence>
<feature type="domain" description="Disease resistance N-terminal" evidence="7">
    <location>
        <begin position="14"/>
        <end position="101"/>
    </location>
</feature>
<evidence type="ECO:0000256" key="4">
    <source>
        <dbReference type="ARBA" id="ARBA00022821"/>
    </source>
</evidence>